<gene>
    <name evidence="2" type="ORF">DPMN_095159</name>
</gene>
<protein>
    <submittedName>
        <fullName evidence="2">Uncharacterized protein</fullName>
    </submittedName>
</protein>
<reference evidence="2" key="2">
    <citation type="submission" date="2020-11" db="EMBL/GenBank/DDBJ databases">
        <authorList>
            <person name="McCartney M.A."/>
            <person name="Auch B."/>
            <person name="Kono T."/>
            <person name="Mallez S."/>
            <person name="Becker A."/>
            <person name="Gohl D.M."/>
            <person name="Silverstein K.A.T."/>
            <person name="Koren S."/>
            <person name="Bechman K.B."/>
            <person name="Herman A."/>
            <person name="Abrahante J.E."/>
            <person name="Garbe J."/>
        </authorList>
    </citation>
    <scope>NUCLEOTIDE SEQUENCE</scope>
    <source>
        <strain evidence="2">Duluth1</strain>
        <tissue evidence="2">Whole animal</tissue>
    </source>
</reference>
<feature type="compositionally biased region" description="Basic residues" evidence="1">
    <location>
        <begin position="61"/>
        <end position="73"/>
    </location>
</feature>
<evidence type="ECO:0000313" key="2">
    <source>
        <dbReference type="EMBL" id="KAH3852646.1"/>
    </source>
</evidence>
<organism evidence="2 3">
    <name type="scientific">Dreissena polymorpha</name>
    <name type="common">Zebra mussel</name>
    <name type="synonym">Mytilus polymorpha</name>
    <dbReference type="NCBI Taxonomy" id="45954"/>
    <lineage>
        <taxon>Eukaryota</taxon>
        <taxon>Metazoa</taxon>
        <taxon>Spiralia</taxon>
        <taxon>Lophotrochozoa</taxon>
        <taxon>Mollusca</taxon>
        <taxon>Bivalvia</taxon>
        <taxon>Autobranchia</taxon>
        <taxon>Heteroconchia</taxon>
        <taxon>Euheterodonta</taxon>
        <taxon>Imparidentia</taxon>
        <taxon>Neoheterodontei</taxon>
        <taxon>Myida</taxon>
        <taxon>Dreissenoidea</taxon>
        <taxon>Dreissenidae</taxon>
        <taxon>Dreissena</taxon>
    </lineage>
</organism>
<comment type="caution">
    <text evidence="2">The sequence shown here is derived from an EMBL/GenBank/DDBJ whole genome shotgun (WGS) entry which is preliminary data.</text>
</comment>
<feature type="compositionally biased region" description="Polar residues" evidence="1">
    <location>
        <begin position="103"/>
        <end position="122"/>
    </location>
</feature>
<dbReference type="EMBL" id="JAIWYP010000003">
    <property type="protein sequence ID" value="KAH3852646.1"/>
    <property type="molecule type" value="Genomic_DNA"/>
</dbReference>
<keyword evidence="3" id="KW-1185">Reference proteome</keyword>
<reference evidence="2" key="1">
    <citation type="journal article" date="2019" name="bioRxiv">
        <title>The Genome of the Zebra Mussel, Dreissena polymorpha: A Resource for Invasive Species Research.</title>
        <authorList>
            <person name="McCartney M.A."/>
            <person name="Auch B."/>
            <person name="Kono T."/>
            <person name="Mallez S."/>
            <person name="Zhang Y."/>
            <person name="Obille A."/>
            <person name="Becker A."/>
            <person name="Abrahante J.E."/>
            <person name="Garbe J."/>
            <person name="Badalamenti J.P."/>
            <person name="Herman A."/>
            <person name="Mangelson H."/>
            <person name="Liachko I."/>
            <person name="Sullivan S."/>
            <person name="Sone E.D."/>
            <person name="Koren S."/>
            <person name="Silverstein K.A.T."/>
            <person name="Beckman K.B."/>
            <person name="Gohl D.M."/>
        </authorList>
    </citation>
    <scope>NUCLEOTIDE SEQUENCE</scope>
    <source>
        <strain evidence="2">Duluth1</strain>
        <tissue evidence="2">Whole animal</tissue>
    </source>
</reference>
<evidence type="ECO:0000256" key="1">
    <source>
        <dbReference type="SAM" id="MobiDB-lite"/>
    </source>
</evidence>
<name>A0A9D4R2G9_DREPO</name>
<proteinExistence type="predicted"/>
<evidence type="ECO:0000313" key="3">
    <source>
        <dbReference type="Proteomes" id="UP000828390"/>
    </source>
</evidence>
<dbReference type="AlphaFoldDB" id="A0A9D4R2G9"/>
<feature type="region of interest" description="Disordered" evidence="1">
    <location>
        <begin position="53"/>
        <end position="122"/>
    </location>
</feature>
<sequence length="122" mass="12986">MVSLETKAFLYLGENNFFSNATCLVAGSVADRRGSVFESRDIGRLYSASKASALPAGSTSRRNHLGKGKKLGRRSGLAVVPAAQYNRSAKRNKNPTLGGANEARNSWSRDAQSSTASVPSIH</sequence>
<accession>A0A9D4R2G9</accession>
<dbReference type="Proteomes" id="UP000828390">
    <property type="component" value="Unassembled WGS sequence"/>
</dbReference>